<gene>
    <name evidence="2" type="ORF">PIIN_05693</name>
</gene>
<dbReference type="HOGENOM" id="CLU_102039_0_0_1"/>
<protein>
    <submittedName>
        <fullName evidence="2">Uncharacterized protein</fullName>
    </submittedName>
</protein>
<evidence type="ECO:0000256" key="1">
    <source>
        <dbReference type="SAM" id="MobiDB-lite"/>
    </source>
</evidence>
<dbReference type="eggNOG" id="ENOG502S8R6">
    <property type="taxonomic scope" value="Eukaryota"/>
</dbReference>
<dbReference type="Proteomes" id="UP000007148">
    <property type="component" value="Unassembled WGS sequence"/>
</dbReference>
<evidence type="ECO:0000313" key="3">
    <source>
        <dbReference type="Proteomes" id="UP000007148"/>
    </source>
</evidence>
<evidence type="ECO:0000313" key="2">
    <source>
        <dbReference type="EMBL" id="CCA71758.1"/>
    </source>
</evidence>
<sequence>MSDSEDYASPPTKAPSKKRKLSTKATSSTKAKRVKKDPFADAKDAIRTTLASPDSFALPEDDGEIRRLVVGIAEYAQSLESITAAANAGRPGVAHKTAEEIAKEAERIATMINNGVRKQMPWKSTCKQGHALYVYDGVCTDPRVFGAVLGLDGPPTFKAKKYTINEFQACVGQIRAEVRYDSLVLTSGVNVRWNGETGQFKISGKYGVLRF</sequence>
<name>G4TKA6_SERID</name>
<feature type="region of interest" description="Disordered" evidence="1">
    <location>
        <begin position="1"/>
        <end position="42"/>
    </location>
</feature>
<dbReference type="AlphaFoldDB" id="G4TKA6"/>
<proteinExistence type="predicted"/>
<reference evidence="2 3" key="1">
    <citation type="journal article" date="2011" name="PLoS Pathog.">
        <title>Endophytic Life Strategies Decoded by Genome and Transcriptome Analyses of the Mutualistic Root Symbiont Piriformospora indica.</title>
        <authorList>
            <person name="Zuccaro A."/>
            <person name="Lahrmann U."/>
            <person name="Guldener U."/>
            <person name="Langen G."/>
            <person name="Pfiffi S."/>
            <person name="Biedenkopf D."/>
            <person name="Wong P."/>
            <person name="Samans B."/>
            <person name="Grimm C."/>
            <person name="Basiewicz M."/>
            <person name="Murat C."/>
            <person name="Martin F."/>
            <person name="Kogel K.H."/>
        </authorList>
    </citation>
    <scope>NUCLEOTIDE SEQUENCE [LARGE SCALE GENOMIC DNA]</scope>
    <source>
        <strain evidence="2 3">DSM 11827</strain>
    </source>
</reference>
<comment type="caution">
    <text evidence="2">The sequence shown here is derived from an EMBL/GenBank/DDBJ whole genome shotgun (WGS) entry which is preliminary data.</text>
</comment>
<keyword evidence="3" id="KW-1185">Reference proteome</keyword>
<accession>G4TKA6</accession>
<dbReference type="OMA" id="IKKQMTW"/>
<dbReference type="InParanoid" id="G4TKA6"/>
<dbReference type="OrthoDB" id="5370359at2759"/>
<organism evidence="2 3">
    <name type="scientific">Serendipita indica (strain DSM 11827)</name>
    <name type="common">Root endophyte fungus</name>
    <name type="synonym">Piriformospora indica</name>
    <dbReference type="NCBI Taxonomy" id="1109443"/>
    <lineage>
        <taxon>Eukaryota</taxon>
        <taxon>Fungi</taxon>
        <taxon>Dikarya</taxon>
        <taxon>Basidiomycota</taxon>
        <taxon>Agaricomycotina</taxon>
        <taxon>Agaricomycetes</taxon>
        <taxon>Sebacinales</taxon>
        <taxon>Serendipitaceae</taxon>
        <taxon>Serendipita</taxon>
    </lineage>
</organism>
<dbReference type="EMBL" id="CAFZ01000133">
    <property type="protein sequence ID" value="CCA71758.1"/>
    <property type="molecule type" value="Genomic_DNA"/>
</dbReference>